<dbReference type="AlphaFoldDB" id="A0A9W6NWM1"/>
<comment type="caution">
    <text evidence="2">The sequence shown here is derived from an EMBL/GenBank/DDBJ whole genome shotgun (WGS) entry which is preliminary data.</text>
</comment>
<feature type="domain" description="Bacterial bifunctional deaminase-reductase C-terminal" evidence="1">
    <location>
        <begin position="4"/>
        <end position="164"/>
    </location>
</feature>
<protein>
    <submittedName>
        <fullName evidence="2">Deaminase</fullName>
    </submittedName>
</protein>
<dbReference type="PANTHER" id="PTHR38011">
    <property type="entry name" value="DIHYDROFOLATE REDUCTASE FAMILY PROTEIN (AFU_ORTHOLOGUE AFUA_8G06820)"/>
    <property type="match status" value="1"/>
</dbReference>
<dbReference type="Proteomes" id="UP001143463">
    <property type="component" value="Unassembled WGS sequence"/>
</dbReference>
<organism evidence="2 3">
    <name type="scientific">Pseudonocardia halophobica</name>
    <dbReference type="NCBI Taxonomy" id="29401"/>
    <lineage>
        <taxon>Bacteria</taxon>
        <taxon>Bacillati</taxon>
        <taxon>Actinomycetota</taxon>
        <taxon>Actinomycetes</taxon>
        <taxon>Pseudonocardiales</taxon>
        <taxon>Pseudonocardiaceae</taxon>
        <taxon>Pseudonocardia</taxon>
    </lineage>
</organism>
<gene>
    <name evidence="2" type="ORF">GCM10017577_29590</name>
</gene>
<dbReference type="InterPro" id="IPR002734">
    <property type="entry name" value="RibDG_C"/>
</dbReference>
<name>A0A9W6NWM1_9PSEU</name>
<sequence>MARVVYSAAMSLDGYIAGPGGDMAWLARHFGPDPDAEELAAGAGALLVGARTYRGDDPNAGTDAEGAFEGTWSGPTIVVTHHPDAAPPPDVTFVGTVEEGLDRARAAAGDRDVHILGADLARQCLALGAVDRIAVSVVPEMIGDGVRLFHAAGGVSVQLERTRLTGLPHTTTLWYRVVRGRE</sequence>
<evidence type="ECO:0000313" key="2">
    <source>
        <dbReference type="EMBL" id="GLL11818.1"/>
    </source>
</evidence>
<dbReference type="GO" id="GO:0008703">
    <property type="term" value="F:5-amino-6-(5-phosphoribosylamino)uracil reductase activity"/>
    <property type="evidence" value="ECO:0007669"/>
    <property type="project" value="InterPro"/>
</dbReference>
<evidence type="ECO:0000259" key="1">
    <source>
        <dbReference type="Pfam" id="PF01872"/>
    </source>
</evidence>
<dbReference type="Gene3D" id="3.40.430.10">
    <property type="entry name" value="Dihydrofolate Reductase, subunit A"/>
    <property type="match status" value="1"/>
</dbReference>
<reference evidence="2" key="2">
    <citation type="submission" date="2023-01" db="EMBL/GenBank/DDBJ databases">
        <authorList>
            <person name="Sun Q."/>
            <person name="Evtushenko L."/>
        </authorList>
    </citation>
    <scope>NUCLEOTIDE SEQUENCE</scope>
    <source>
        <strain evidence="2">VKM Ac-1069</strain>
    </source>
</reference>
<dbReference type="SUPFAM" id="SSF53597">
    <property type="entry name" value="Dihydrofolate reductase-like"/>
    <property type="match status" value="1"/>
</dbReference>
<evidence type="ECO:0000313" key="3">
    <source>
        <dbReference type="Proteomes" id="UP001143463"/>
    </source>
</evidence>
<reference evidence="2" key="1">
    <citation type="journal article" date="2014" name="Int. J. Syst. Evol. Microbiol.">
        <title>Complete genome sequence of Corynebacterium casei LMG S-19264T (=DSM 44701T), isolated from a smear-ripened cheese.</title>
        <authorList>
            <consortium name="US DOE Joint Genome Institute (JGI-PGF)"/>
            <person name="Walter F."/>
            <person name="Albersmeier A."/>
            <person name="Kalinowski J."/>
            <person name="Ruckert C."/>
        </authorList>
    </citation>
    <scope>NUCLEOTIDE SEQUENCE</scope>
    <source>
        <strain evidence="2">VKM Ac-1069</strain>
    </source>
</reference>
<accession>A0A9W6NWM1</accession>
<dbReference type="EMBL" id="BSFQ01000010">
    <property type="protein sequence ID" value="GLL11818.1"/>
    <property type="molecule type" value="Genomic_DNA"/>
</dbReference>
<dbReference type="InterPro" id="IPR050765">
    <property type="entry name" value="Riboflavin_Biosynth_HTPR"/>
</dbReference>
<dbReference type="PANTHER" id="PTHR38011:SF12">
    <property type="entry name" value="BIFUNCTIONAL DEAMINASE-REDUCTASE DOMAIN PROTEIN"/>
    <property type="match status" value="1"/>
</dbReference>
<proteinExistence type="predicted"/>
<dbReference type="RefSeq" id="WP_037038641.1">
    <property type="nucleotide sequence ID" value="NZ_BAAAUZ010000010.1"/>
</dbReference>
<dbReference type="Pfam" id="PF01872">
    <property type="entry name" value="RibD_C"/>
    <property type="match status" value="1"/>
</dbReference>
<dbReference type="GO" id="GO:0009231">
    <property type="term" value="P:riboflavin biosynthetic process"/>
    <property type="evidence" value="ECO:0007669"/>
    <property type="project" value="InterPro"/>
</dbReference>
<keyword evidence="3" id="KW-1185">Reference proteome</keyword>
<dbReference type="InterPro" id="IPR024072">
    <property type="entry name" value="DHFR-like_dom_sf"/>
</dbReference>